<evidence type="ECO:0000313" key="1">
    <source>
        <dbReference type="EMBL" id="JAD57203.1"/>
    </source>
</evidence>
<organism evidence="1">
    <name type="scientific">Arundo donax</name>
    <name type="common">Giant reed</name>
    <name type="synonym">Donax arundinaceus</name>
    <dbReference type="NCBI Taxonomy" id="35708"/>
    <lineage>
        <taxon>Eukaryota</taxon>
        <taxon>Viridiplantae</taxon>
        <taxon>Streptophyta</taxon>
        <taxon>Embryophyta</taxon>
        <taxon>Tracheophyta</taxon>
        <taxon>Spermatophyta</taxon>
        <taxon>Magnoliopsida</taxon>
        <taxon>Liliopsida</taxon>
        <taxon>Poales</taxon>
        <taxon>Poaceae</taxon>
        <taxon>PACMAD clade</taxon>
        <taxon>Arundinoideae</taxon>
        <taxon>Arundineae</taxon>
        <taxon>Arundo</taxon>
    </lineage>
</organism>
<accession>A0A0A9B4Z7</accession>
<reference evidence="1" key="2">
    <citation type="journal article" date="2015" name="Data Brief">
        <title>Shoot transcriptome of the giant reed, Arundo donax.</title>
        <authorList>
            <person name="Barrero R.A."/>
            <person name="Guerrero F.D."/>
            <person name="Moolhuijzen P."/>
            <person name="Goolsby J.A."/>
            <person name="Tidwell J."/>
            <person name="Bellgard S.E."/>
            <person name="Bellgard M.I."/>
        </authorList>
    </citation>
    <scope>NUCLEOTIDE SEQUENCE</scope>
    <source>
        <tissue evidence="1">Shoot tissue taken approximately 20 cm above the soil surface</tissue>
    </source>
</reference>
<reference evidence="1" key="1">
    <citation type="submission" date="2014-09" db="EMBL/GenBank/DDBJ databases">
        <authorList>
            <person name="Magalhaes I.L.F."/>
            <person name="Oliveira U."/>
            <person name="Santos F.R."/>
            <person name="Vidigal T.H.D.A."/>
            <person name="Brescovit A.D."/>
            <person name="Santos A.J."/>
        </authorList>
    </citation>
    <scope>NUCLEOTIDE SEQUENCE</scope>
    <source>
        <tissue evidence="1">Shoot tissue taken approximately 20 cm above the soil surface</tissue>
    </source>
</reference>
<name>A0A0A9B4Z7_ARUDO</name>
<protein>
    <submittedName>
        <fullName evidence="1">Uncharacterized protein</fullName>
    </submittedName>
</protein>
<dbReference type="EMBL" id="GBRH01240692">
    <property type="protein sequence ID" value="JAD57203.1"/>
    <property type="molecule type" value="Transcribed_RNA"/>
</dbReference>
<dbReference type="AlphaFoldDB" id="A0A0A9B4Z7"/>
<sequence>MLLDLLLELKSCYILHVASCARTKGHWMKLSDSVKQSEDQIHIVGNRKL</sequence>
<proteinExistence type="predicted"/>